<feature type="domain" description="Lipid/polyisoprenoid-binding YceI-like" evidence="2">
    <location>
        <begin position="48"/>
        <end position="247"/>
    </location>
</feature>
<dbReference type="EMBL" id="BOQP01000020">
    <property type="protein sequence ID" value="GIM74409.1"/>
    <property type="molecule type" value="Genomic_DNA"/>
</dbReference>
<comment type="similarity">
    <text evidence="1">Belongs to the UPF0312 family.</text>
</comment>
<reference evidence="3" key="1">
    <citation type="submission" date="2021-03" db="EMBL/GenBank/DDBJ databases">
        <title>Whole genome shotgun sequence of Actinoplanes consettensis NBRC 14913.</title>
        <authorList>
            <person name="Komaki H."/>
            <person name="Tamura T."/>
        </authorList>
    </citation>
    <scope>NUCLEOTIDE SEQUENCE</scope>
    <source>
        <strain evidence="3">NBRC 14913</strain>
    </source>
</reference>
<sequence>MFDTKFDATFDAEGMVSTVSTVTDRGTAAMNDRPTRVWNGVTIPEPGIYILDEAHKRIGFQAQHMMVSAVRGEFARGGATITIGDDPAQSSVTAHIETASVTTHNPDRDVHLQSADFLDVENFPTIAYASTGLAWRENNDAIFDWARLRNNPLTRRGAVTDVPEPSRSPGRFVLSGDLSVKDVHRPVDLTVEFGGARRDPYGQDIFGFSATTEIDREDFGLVWNVALEAGGWLVGKRIRIEIAGEAILQQPG</sequence>
<dbReference type="AlphaFoldDB" id="A0A919VQ07"/>
<evidence type="ECO:0000259" key="2">
    <source>
        <dbReference type="SMART" id="SM00867"/>
    </source>
</evidence>
<dbReference type="InterPro" id="IPR007372">
    <property type="entry name" value="Lipid/polyisoprenoid-bd_YceI"/>
</dbReference>
<keyword evidence="4" id="KW-1185">Reference proteome</keyword>
<evidence type="ECO:0000313" key="3">
    <source>
        <dbReference type="EMBL" id="GIM74409.1"/>
    </source>
</evidence>
<gene>
    <name evidence="3" type="ORF">Aco04nite_40160</name>
</gene>
<dbReference type="Gene3D" id="2.40.128.110">
    <property type="entry name" value="Lipid/polyisoprenoid-binding, YceI-like"/>
    <property type="match status" value="1"/>
</dbReference>
<comment type="caution">
    <text evidence="3">The sequence shown here is derived from an EMBL/GenBank/DDBJ whole genome shotgun (WGS) entry which is preliminary data.</text>
</comment>
<name>A0A919VQ07_9ACTN</name>
<dbReference type="PANTHER" id="PTHR34406:SF1">
    <property type="entry name" value="PROTEIN YCEI"/>
    <property type="match status" value="1"/>
</dbReference>
<protein>
    <recommendedName>
        <fullName evidence="2">Lipid/polyisoprenoid-binding YceI-like domain-containing protein</fullName>
    </recommendedName>
</protein>
<dbReference type="SUPFAM" id="SSF101874">
    <property type="entry name" value="YceI-like"/>
    <property type="match status" value="1"/>
</dbReference>
<evidence type="ECO:0000313" key="4">
    <source>
        <dbReference type="Proteomes" id="UP000680865"/>
    </source>
</evidence>
<evidence type="ECO:0000256" key="1">
    <source>
        <dbReference type="ARBA" id="ARBA00008812"/>
    </source>
</evidence>
<dbReference type="Pfam" id="PF04264">
    <property type="entry name" value="YceI"/>
    <property type="match status" value="1"/>
</dbReference>
<dbReference type="PANTHER" id="PTHR34406">
    <property type="entry name" value="PROTEIN YCEI"/>
    <property type="match status" value="1"/>
</dbReference>
<dbReference type="Proteomes" id="UP000680865">
    <property type="component" value="Unassembled WGS sequence"/>
</dbReference>
<dbReference type="InterPro" id="IPR036761">
    <property type="entry name" value="TTHA0802/YceI-like_sf"/>
</dbReference>
<dbReference type="SMART" id="SM00867">
    <property type="entry name" value="YceI"/>
    <property type="match status" value="1"/>
</dbReference>
<accession>A0A919VQ07</accession>
<proteinExistence type="inferred from homology"/>
<organism evidence="3 4">
    <name type="scientific">Winogradskya consettensis</name>
    <dbReference type="NCBI Taxonomy" id="113560"/>
    <lineage>
        <taxon>Bacteria</taxon>
        <taxon>Bacillati</taxon>
        <taxon>Actinomycetota</taxon>
        <taxon>Actinomycetes</taxon>
        <taxon>Micromonosporales</taxon>
        <taxon>Micromonosporaceae</taxon>
        <taxon>Winogradskya</taxon>
    </lineage>
</organism>